<dbReference type="PANTHER" id="PTHR43685">
    <property type="entry name" value="GLYCOSYLTRANSFERASE"/>
    <property type="match status" value="1"/>
</dbReference>
<dbReference type="InterPro" id="IPR001173">
    <property type="entry name" value="Glyco_trans_2-like"/>
</dbReference>
<dbReference type="EMBL" id="JBIUZV010000001">
    <property type="protein sequence ID" value="MFJ3044304.1"/>
    <property type="molecule type" value="Genomic_DNA"/>
</dbReference>
<dbReference type="EC" id="2.4.-.-" evidence="2"/>
<dbReference type="Gene3D" id="3.90.550.10">
    <property type="entry name" value="Spore Coat Polysaccharide Biosynthesis Protein SpsA, Chain A"/>
    <property type="match status" value="1"/>
</dbReference>
<organism evidence="2 3">
    <name type="scientific">Herbaspirillum chlorophenolicum</name>
    <dbReference type="NCBI Taxonomy" id="211589"/>
    <lineage>
        <taxon>Bacteria</taxon>
        <taxon>Pseudomonadati</taxon>
        <taxon>Pseudomonadota</taxon>
        <taxon>Betaproteobacteria</taxon>
        <taxon>Burkholderiales</taxon>
        <taxon>Oxalobacteraceae</taxon>
        <taxon>Herbaspirillum</taxon>
    </lineage>
</organism>
<dbReference type="GO" id="GO:0016757">
    <property type="term" value="F:glycosyltransferase activity"/>
    <property type="evidence" value="ECO:0007669"/>
    <property type="project" value="UniProtKB-KW"/>
</dbReference>
<sequence length="274" mass="30749">MSRANDMAPGAARPKVSVITVVFNGRDYVEPTLRSVLEQTYPDIEYIVVDGGSTDGTVDIIRQYEQGISRWSSERDKGIYDAMNKGLATATGRWVIFMNAGDAFYAPTTVEEIFGGAVHEADIVYGGVEIQYPGFSRIQQPGAPERLWQGMQFSHQSVFVDVRRHQERPYNAANRIAADLQFFYESLHAGLRFKRLDQVVARVSTGGLSEVNRVKAIKASCDAVCGGRIRPLVRLYYFGRIVDAGLRSLAKRLLPDSAVVRAIRRKERRQDRRT</sequence>
<dbReference type="RefSeq" id="WP_402697941.1">
    <property type="nucleotide sequence ID" value="NZ_JBIUZV010000001.1"/>
</dbReference>
<keyword evidence="2" id="KW-0328">Glycosyltransferase</keyword>
<dbReference type="InterPro" id="IPR029044">
    <property type="entry name" value="Nucleotide-diphossugar_trans"/>
</dbReference>
<name>A0ABW8ETZ8_9BURK</name>
<evidence type="ECO:0000313" key="2">
    <source>
        <dbReference type="EMBL" id="MFJ3044304.1"/>
    </source>
</evidence>
<dbReference type="CDD" id="cd06433">
    <property type="entry name" value="GT_2_WfgS_like"/>
    <property type="match status" value="1"/>
</dbReference>
<dbReference type="PANTHER" id="PTHR43685:SF2">
    <property type="entry name" value="GLYCOSYLTRANSFERASE 2-LIKE DOMAIN-CONTAINING PROTEIN"/>
    <property type="match status" value="1"/>
</dbReference>
<comment type="caution">
    <text evidence="2">The sequence shown here is derived from an EMBL/GenBank/DDBJ whole genome shotgun (WGS) entry which is preliminary data.</text>
</comment>
<feature type="domain" description="Glycosyltransferase 2-like" evidence="1">
    <location>
        <begin position="17"/>
        <end position="147"/>
    </location>
</feature>
<proteinExistence type="predicted"/>
<keyword evidence="2" id="KW-0808">Transferase</keyword>
<dbReference type="Proteomes" id="UP001617427">
    <property type="component" value="Unassembled WGS sequence"/>
</dbReference>
<gene>
    <name evidence="2" type="ORF">ACIPEN_00610</name>
</gene>
<reference evidence="2 3" key="1">
    <citation type="submission" date="2024-10" db="EMBL/GenBank/DDBJ databases">
        <title>The Natural Products Discovery Center: Release of the First 8490 Sequenced Strains for Exploring Actinobacteria Biosynthetic Diversity.</title>
        <authorList>
            <person name="Kalkreuter E."/>
            <person name="Kautsar S.A."/>
            <person name="Yang D."/>
            <person name="Bader C.D."/>
            <person name="Teijaro C.N."/>
            <person name="Fluegel L."/>
            <person name="Davis C.M."/>
            <person name="Simpson J.R."/>
            <person name="Lauterbach L."/>
            <person name="Steele A.D."/>
            <person name="Gui C."/>
            <person name="Meng S."/>
            <person name="Li G."/>
            <person name="Viehrig K."/>
            <person name="Ye F."/>
            <person name="Su P."/>
            <person name="Kiefer A.F."/>
            <person name="Nichols A."/>
            <person name="Cepeda A.J."/>
            <person name="Yan W."/>
            <person name="Fan B."/>
            <person name="Jiang Y."/>
            <person name="Adhikari A."/>
            <person name="Zheng C.-J."/>
            <person name="Schuster L."/>
            <person name="Cowan T.M."/>
            <person name="Smanski M.J."/>
            <person name="Chevrette M.G."/>
            <person name="De Carvalho L.P.S."/>
            <person name="Shen B."/>
        </authorList>
    </citation>
    <scope>NUCLEOTIDE SEQUENCE [LARGE SCALE GENOMIC DNA]</scope>
    <source>
        <strain evidence="2 3">NPDC087045</strain>
    </source>
</reference>
<evidence type="ECO:0000259" key="1">
    <source>
        <dbReference type="Pfam" id="PF00535"/>
    </source>
</evidence>
<accession>A0ABW8ETZ8</accession>
<dbReference type="SUPFAM" id="SSF53448">
    <property type="entry name" value="Nucleotide-diphospho-sugar transferases"/>
    <property type="match status" value="1"/>
</dbReference>
<protein>
    <submittedName>
        <fullName evidence="2">Glycosyltransferase family 2 protein</fullName>
        <ecNumber evidence="2">2.4.-.-</ecNumber>
    </submittedName>
</protein>
<dbReference type="Pfam" id="PF00535">
    <property type="entry name" value="Glycos_transf_2"/>
    <property type="match status" value="1"/>
</dbReference>
<evidence type="ECO:0000313" key="3">
    <source>
        <dbReference type="Proteomes" id="UP001617427"/>
    </source>
</evidence>
<keyword evidence="3" id="KW-1185">Reference proteome</keyword>
<dbReference type="InterPro" id="IPR050834">
    <property type="entry name" value="Glycosyltransf_2"/>
</dbReference>